<dbReference type="PANTHER" id="PTHR10209:SF546">
    <property type="entry name" value="1-AMINOCYCLOPROPANE-1-CARBOXYLATE OXIDASE HOMOLOG 4-LIKE"/>
    <property type="match status" value="1"/>
</dbReference>
<dbReference type="STRING" id="93759.A0A1R3HDR0"/>
<keyword evidence="1" id="KW-0479">Metal-binding</keyword>
<keyword evidence="5" id="KW-1185">Reference proteome</keyword>
<dbReference type="AlphaFoldDB" id="A0A1R3HDR0"/>
<dbReference type="Gene3D" id="2.60.120.330">
    <property type="entry name" value="B-lactam Antibiotic, Isopenicillin N Synthase, Chain"/>
    <property type="match status" value="1"/>
</dbReference>
<sequence>MEETIQAVKSFHEQLDAVKVNYYGREFIGGMAYSSNVDLYRSKAATWHEYLHLWMAPEERAAKVEDIPEIVRKEAVAWDGFATKLAEDVMELLCEGIGLESSRFKDLSCSSLRFILGHYYPYCLQPDVTLGLAYHIIDFESNFRIASQTWTRVG</sequence>
<evidence type="ECO:0000256" key="3">
    <source>
        <dbReference type="ARBA" id="ARBA00023004"/>
    </source>
</evidence>
<accession>A0A1R3HDR0</accession>
<dbReference type="PANTHER" id="PTHR10209">
    <property type="entry name" value="OXIDOREDUCTASE, 2OG-FE II OXYGENASE FAMILY PROTEIN"/>
    <property type="match status" value="1"/>
</dbReference>
<dbReference type="SUPFAM" id="SSF51197">
    <property type="entry name" value="Clavaminate synthase-like"/>
    <property type="match status" value="1"/>
</dbReference>
<evidence type="ECO:0000256" key="2">
    <source>
        <dbReference type="ARBA" id="ARBA00023002"/>
    </source>
</evidence>
<proteinExistence type="predicted"/>
<dbReference type="GO" id="GO:0046872">
    <property type="term" value="F:metal ion binding"/>
    <property type="evidence" value="ECO:0007669"/>
    <property type="project" value="UniProtKB-KW"/>
</dbReference>
<evidence type="ECO:0000313" key="5">
    <source>
        <dbReference type="Proteomes" id="UP000187203"/>
    </source>
</evidence>
<reference evidence="5" key="1">
    <citation type="submission" date="2013-09" db="EMBL/GenBank/DDBJ databases">
        <title>Corchorus olitorius genome sequencing.</title>
        <authorList>
            <person name="Alam M."/>
            <person name="Haque M.S."/>
            <person name="Islam M.S."/>
            <person name="Emdad E.M."/>
            <person name="Islam M.M."/>
            <person name="Ahmed B."/>
            <person name="Halim A."/>
            <person name="Hossen Q.M.M."/>
            <person name="Hossain M.Z."/>
            <person name="Ahmed R."/>
            <person name="Khan M.M."/>
            <person name="Islam R."/>
            <person name="Rashid M.M."/>
            <person name="Khan S.A."/>
            <person name="Rahman M.S."/>
            <person name="Alam M."/>
            <person name="Yahiya A.S."/>
            <person name="Khan M.S."/>
            <person name="Azam M.S."/>
            <person name="Haque T."/>
            <person name="Lashkar M.Z.H."/>
            <person name="Akhand A.I."/>
            <person name="Morshed G."/>
            <person name="Roy S."/>
            <person name="Uddin K.S."/>
            <person name="Rabeya T."/>
            <person name="Hossain A.S."/>
            <person name="Chowdhury A."/>
            <person name="Snigdha A.R."/>
            <person name="Mortoza M.S."/>
            <person name="Matin S.A."/>
            <person name="Hoque S.M.E."/>
            <person name="Islam M.K."/>
            <person name="Roy D.K."/>
            <person name="Haider R."/>
            <person name="Moosa M.M."/>
            <person name="Elias S.M."/>
            <person name="Hasan A.M."/>
            <person name="Jahan S."/>
            <person name="Shafiuddin M."/>
            <person name="Mahmood N."/>
            <person name="Shommy N.S."/>
        </authorList>
    </citation>
    <scope>NUCLEOTIDE SEQUENCE [LARGE SCALE GENOMIC DNA]</scope>
    <source>
        <strain evidence="5">cv. O-4</strain>
    </source>
</reference>
<dbReference type="OrthoDB" id="288590at2759"/>
<comment type="caution">
    <text evidence="4">The sequence shown here is derived from an EMBL/GenBank/DDBJ whole genome shotgun (WGS) entry which is preliminary data.</text>
</comment>
<evidence type="ECO:0000256" key="1">
    <source>
        <dbReference type="ARBA" id="ARBA00022723"/>
    </source>
</evidence>
<dbReference type="Proteomes" id="UP000187203">
    <property type="component" value="Unassembled WGS sequence"/>
</dbReference>
<keyword evidence="2" id="KW-0560">Oxidoreductase</keyword>
<evidence type="ECO:0000313" key="4">
    <source>
        <dbReference type="EMBL" id="OMO68413.1"/>
    </source>
</evidence>
<keyword evidence="3" id="KW-0408">Iron</keyword>
<name>A0A1R3HDR0_9ROSI</name>
<protein>
    <submittedName>
        <fullName evidence="4">1-aminocyclopropane-1-carboxylate oxidase 4-like isoform 1</fullName>
    </submittedName>
</protein>
<gene>
    <name evidence="4" type="ORF">COLO4_29688</name>
</gene>
<dbReference type="EMBL" id="AWUE01020392">
    <property type="protein sequence ID" value="OMO68413.1"/>
    <property type="molecule type" value="Genomic_DNA"/>
</dbReference>
<dbReference type="GO" id="GO:0016491">
    <property type="term" value="F:oxidoreductase activity"/>
    <property type="evidence" value="ECO:0007669"/>
    <property type="project" value="UniProtKB-KW"/>
</dbReference>
<organism evidence="4 5">
    <name type="scientific">Corchorus olitorius</name>
    <dbReference type="NCBI Taxonomy" id="93759"/>
    <lineage>
        <taxon>Eukaryota</taxon>
        <taxon>Viridiplantae</taxon>
        <taxon>Streptophyta</taxon>
        <taxon>Embryophyta</taxon>
        <taxon>Tracheophyta</taxon>
        <taxon>Spermatophyta</taxon>
        <taxon>Magnoliopsida</taxon>
        <taxon>eudicotyledons</taxon>
        <taxon>Gunneridae</taxon>
        <taxon>Pentapetalae</taxon>
        <taxon>rosids</taxon>
        <taxon>malvids</taxon>
        <taxon>Malvales</taxon>
        <taxon>Malvaceae</taxon>
        <taxon>Grewioideae</taxon>
        <taxon>Apeibeae</taxon>
        <taxon>Corchorus</taxon>
    </lineage>
</organism>
<dbReference type="InterPro" id="IPR027443">
    <property type="entry name" value="IPNS-like_sf"/>
</dbReference>